<proteinExistence type="predicted"/>
<dbReference type="OrthoDB" id="3248123at2"/>
<reference evidence="3 4" key="1">
    <citation type="submission" date="2018-10" db="EMBL/GenBank/DDBJ databases">
        <title>Sequencing the genomes of 1000 actinobacteria strains.</title>
        <authorList>
            <person name="Klenk H.-P."/>
        </authorList>
    </citation>
    <scope>NUCLEOTIDE SEQUENCE [LARGE SCALE GENOMIC DNA]</scope>
    <source>
        <strain evidence="3 4">DSM 17894</strain>
    </source>
</reference>
<dbReference type="InterPro" id="IPR050312">
    <property type="entry name" value="IolE/XylAMocC-like"/>
</dbReference>
<dbReference type="InterPro" id="IPR036237">
    <property type="entry name" value="Xyl_isomerase-like_sf"/>
</dbReference>
<evidence type="ECO:0000313" key="4">
    <source>
        <dbReference type="Proteomes" id="UP000280008"/>
    </source>
</evidence>
<accession>A0A495IF15</accession>
<dbReference type="EMBL" id="RBKS01000001">
    <property type="protein sequence ID" value="RKR73616.1"/>
    <property type="molecule type" value="Genomic_DNA"/>
</dbReference>
<dbReference type="PANTHER" id="PTHR12110:SF47">
    <property type="match status" value="1"/>
</dbReference>
<gene>
    <name evidence="3" type="ORF">C8E83_0709</name>
</gene>
<evidence type="ECO:0000259" key="2">
    <source>
        <dbReference type="Pfam" id="PF01261"/>
    </source>
</evidence>
<evidence type="ECO:0000313" key="3">
    <source>
        <dbReference type="EMBL" id="RKR73616.1"/>
    </source>
</evidence>
<dbReference type="GO" id="GO:0016853">
    <property type="term" value="F:isomerase activity"/>
    <property type="evidence" value="ECO:0007669"/>
    <property type="project" value="UniProtKB-KW"/>
</dbReference>
<keyword evidence="1" id="KW-0119">Carbohydrate metabolism</keyword>
<protein>
    <submittedName>
        <fullName evidence="3">Sugar phosphate isomerase/epimerase</fullName>
    </submittedName>
</protein>
<keyword evidence="3" id="KW-0413">Isomerase</keyword>
<dbReference type="SUPFAM" id="SSF51658">
    <property type="entry name" value="Xylose isomerase-like"/>
    <property type="match status" value="1"/>
</dbReference>
<dbReference type="Proteomes" id="UP000280008">
    <property type="component" value="Unassembled WGS sequence"/>
</dbReference>
<comment type="caution">
    <text evidence="3">The sequence shown here is derived from an EMBL/GenBank/DDBJ whole genome shotgun (WGS) entry which is preliminary data.</text>
</comment>
<dbReference type="InterPro" id="IPR013022">
    <property type="entry name" value="Xyl_isomerase-like_TIM-brl"/>
</dbReference>
<feature type="domain" description="Xylose isomerase-like TIM barrel" evidence="2">
    <location>
        <begin position="21"/>
        <end position="245"/>
    </location>
</feature>
<name>A0A495IF15_9MICO</name>
<dbReference type="Pfam" id="PF01261">
    <property type="entry name" value="AP_endonuc_2"/>
    <property type="match status" value="1"/>
</dbReference>
<evidence type="ECO:0000256" key="1">
    <source>
        <dbReference type="ARBA" id="ARBA00023277"/>
    </source>
</evidence>
<keyword evidence="4" id="KW-1185">Reference proteome</keyword>
<organism evidence="3 4">
    <name type="scientific">Frondihabitans australicus</name>
    <dbReference type="NCBI Taxonomy" id="386892"/>
    <lineage>
        <taxon>Bacteria</taxon>
        <taxon>Bacillati</taxon>
        <taxon>Actinomycetota</taxon>
        <taxon>Actinomycetes</taxon>
        <taxon>Micrococcales</taxon>
        <taxon>Microbacteriaceae</taxon>
        <taxon>Frondihabitans</taxon>
    </lineage>
</organism>
<dbReference type="RefSeq" id="WP_121371712.1">
    <property type="nucleotide sequence ID" value="NZ_RBKS01000001.1"/>
</dbReference>
<sequence>MISVGMSTSCAYPLGLESSFHLSREVGFDGVEIMVTNDPATHRAERLLELSAETGQPILSIHAPVLLLTHFVWGRDPRVKLERSAELAVAVGAPTVVAHPPFRWQSGYAEEFLDIVRAISARYGVTIAIENMFPWKIAGRSMKMYAPGWDPSTMDCDAATLDFSHASLSGRDSLELARALDDRLRHVHLCDGSRVSDDGGIFDEHLVPGRGAEPVEAVLAELAARNWSGSIIAEINTRKAGSQEARVAMMRETLVFARNALVPRVRHLPQVGAQRRSA</sequence>
<dbReference type="PANTHER" id="PTHR12110">
    <property type="entry name" value="HYDROXYPYRUVATE ISOMERASE"/>
    <property type="match status" value="1"/>
</dbReference>
<dbReference type="Gene3D" id="3.20.20.150">
    <property type="entry name" value="Divalent-metal-dependent TIM barrel enzymes"/>
    <property type="match status" value="1"/>
</dbReference>
<dbReference type="AlphaFoldDB" id="A0A495IF15"/>